<dbReference type="OrthoDB" id="207084at2759"/>
<feature type="region of interest" description="Disordered" evidence="8">
    <location>
        <begin position="528"/>
        <end position="573"/>
    </location>
</feature>
<sequence>MSVVDIRAIVAELREQIIGMRLANLYDINKKTYLLKFAKTDEKIVVLIESGIRIHSTAFERDKSKMPSAFVLKLRKHIRTKRLENVEQLGVDRVVDFTFGVEEKAYHLIVEFFAKGNVVLTDHQYKIISLLRTHSKEAETGLFAVGETYPVSTRLQFEGISKTSLAQTFHNAIEKELTSAVQTPIQEETTPPQDQKKKQPSKKAPSVPTLTVKNCLVNHLDYGTGFVDHVLLTSNFLPQNLNLLDSSQDLTKRLLVEIESVLNSTPLVETPILDKLVASFKEVDDFIMRIKTEKQKGYIILKNIVHQKQLDEVTVENPFAPPTKEPTTEKQGENESSSTEQNEPVVLNELQLKQIELLKEEKRLSIKRDQYDDFTPFLFEQVRTKIPTNPDEIKVIVFQSFDKCADEFFSAIEAKKIESQKSSVENVVEKKLNKVKKEQELKLQELQASIDKYETIASLIEKYYEMVDQAIQVVCTALAQSQPWETIKQVIKEHRDVDPIASMIHKLKLESSQITIMLPPPSVYINQEDDYEEDEEEEKEQSEEDESGDESDDEKKAPSPKKKKEEPMRIDIDISMTAHANAAKYYALRKKSMENKEKAAIASKTVIKKTEQKTLESAKKTQVKSEITLRRKRFWFEKFYWFITSENYLVLGGRDAQQNELVVKRYMRKGDIYVHADVHGASSCIIKNPTGEPVPPLSLQEAGMFCVCRSVAWDNKVMSSAYWVYDHQVSKTAPSGEYLTLGSFMIRGKKNFLPPSPLVMGFAVMFKVDESCIPNHLQERKPRMSAAEASDYLNKVSDAFSNDYYDDAESSTTGGTFEEDTTSANEVLSTEKHGPTATTTTTTSASKAETTEEEDNRVHHRDNVTTEEILELEEQASNPVDENQQQNGSETKKRNLSAKEKKLLQRLKKKGMSDKDAREAILSGNIPEDMQKKSDSKEEESPDESANVADQEKSPAASSSSAALPIHKPKGMKHGKWKKLKTKYADQDEEERKIMMELIGNKPKEKPKEEDKQQNKKKEEEYRKKKQEQAEIKKVLEEENIPFMDEEDREKLTEIDSLTGQPREDDIFLFAIPVCAPYASLKNYTYKVKLVPAGSSKKGKIGKEAVAILRAEAKSFPAIEACIKSMDETDIGACLVGNCRIATSQAKKSSAKSDKKKKAKPATSENAVADLKLEE</sequence>
<feature type="region of interest" description="Disordered" evidence="8">
    <location>
        <begin position="1143"/>
        <end position="1175"/>
    </location>
</feature>
<dbReference type="InterPro" id="IPR008532">
    <property type="entry name" value="NFACT_RNA-bd"/>
</dbReference>
<feature type="compositionally biased region" description="Low complexity" evidence="8">
    <location>
        <begin position="836"/>
        <end position="848"/>
    </location>
</feature>
<dbReference type="AlphaFoldDB" id="A0A6A5BZE0"/>
<keyword evidence="5 7" id="KW-0175">Coiled coil</keyword>
<evidence type="ECO:0000256" key="1">
    <source>
        <dbReference type="ARBA" id="ARBA00004123"/>
    </source>
</evidence>
<keyword evidence="12" id="KW-1185">Reference proteome</keyword>
<dbReference type="GO" id="GO:1990112">
    <property type="term" value="C:RQC complex"/>
    <property type="evidence" value="ECO:0007669"/>
    <property type="project" value="TreeGrafter"/>
</dbReference>
<proteinExistence type="inferred from homology"/>
<dbReference type="RefSeq" id="XP_044564427.1">
    <property type="nucleotide sequence ID" value="XM_044704460.1"/>
</dbReference>
<dbReference type="GO" id="GO:0005737">
    <property type="term" value="C:cytoplasm"/>
    <property type="evidence" value="ECO:0007669"/>
    <property type="project" value="UniProtKB-SubCell"/>
</dbReference>
<dbReference type="GO" id="GO:0072344">
    <property type="term" value="P:rescue of stalled ribosome"/>
    <property type="evidence" value="ECO:0007669"/>
    <property type="project" value="TreeGrafter"/>
</dbReference>
<feature type="region of interest" description="Disordered" evidence="8">
    <location>
        <begin position="315"/>
        <end position="343"/>
    </location>
</feature>
<evidence type="ECO:0000259" key="9">
    <source>
        <dbReference type="Pfam" id="PF05670"/>
    </source>
</evidence>
<comment type="caution">
    <text evidence="11">The sequence shown here is derived from an EMBL/GenBank/DDBJ whole genome shotgun (WGS) entry which is preliminary data.</text>
</comment>
<feature type="compositionally biased region" description="Basic residues" evidence="8">
    <location>
        <begin position="967"/>
        <end position="982"/>
    </location>
</feature>
<evidence type="ECO:0008006" key="13">
    <source>
        <dbReference type="Google" id="ProtNLM"/>
    </source>
</evidence>
<comment type="similarity">
    <text evidence="3">Belongs to the NEMF family.</text>
</comment>
<evidence type="ECO:0000256" key="4">
    <source>
        <dbReference type="ARBA" id="ARBA00022490"/>
    </source>
</evidence>
<name>A0A6A5BZE0_NAEFO</name>
<evidence type="ECO:0000313" key="12">
    <source>
        <dbReference type="Proteomes" id="UP000444721"/>
    </source>
</evidence>
<gene>
    <name evidence="11" type="ORF">FDP41_001382</name>
</gene>
<dbReference type="Pfam" id="PF11923">
    <property type="entry name" value="NFACT-C"/>
    <property type="match status" value="1"/>
</dbReference>
<dbReference type="Pfam" id="PF05670">
    <property type="entry name" value="NFACT-R_1"/>
    <property type="match status" value="1"/>
</dbReference>
<feature type="domain" description="NFACT RNA-binding" evidence="9">
    <location>
        <begin position="638"/>
        <end position="748"/>
    </location>
</feature>
<feature type="region of interest" description="Disordered" evidence="8">
    <location>
        <begin position="180"/>
        <end position="206"/>
    </location>
</feature>
<protein>
    <recommendedName>
        <fullName evidence="13">NFACT RNA-binding domain-containing protein</fullName>
    </recommendedName>
</protein>
<comment type="subcellular location">
    <subcellularLocation>
        <location evidence="2">Cytoplasm</location>
    </subcellularLocation>
    <subcellularLocation>
        <location evidence="1">Nucleus</location>
    </subcellularLocation>
</comment>
<evidence type="ECO:0000256" key="8">
    <source>
        <dbReference type="SAM" id="MobiDB-lite"/>
    </source>
</evidence>
<feature type="compositionally biased region" description="Polar residues" evidence="8">
    <location>
        <begin position="180"/>
        <end position="190"/>
    </location>
</feature>
<feature type="compositionally biased region" description="Basic and acidic residues" evidence="8">
    <location>
        <begin position="553"/>
        <end position="572"/>
    </location>
</feature>
<evidence type="ECO:0000256" key="3">
    <source>
        <dbReference type="ARBA" id="ARBA00008318"/>
    </source>
</evidence>
<feature type="coiled-coil region" evidence="7">
    <location>
        <begin position="429"/>
        <end position="456"/>
    </location>
</feature>
<dbReference type="Gene3D" id="2.30.310.10">
    <property type="entry name" value="ibrinogen binding protein from staphylococcus aureus domain"/>
    <property type="match status" value="1"/>
</dbReference>
<dbReference type="VEuPathDB" id="AmoebaDB:NfTy_029700"/>
<dbReference type="VEuPathDB" id="AmoebaDB:FDP41_001382"/>
<dbReference type="Pfam" id="PF05833">
    <property type="entry name" value="NFACT_N"/>
    <property type="match status" value="1"/>
</dbReference>
<organism evidence="11 12">
    <name type="scientific">Naegleria fowleri</name>
    <name type="common">Brain eating amoeba</name>
    <dbReference type="NCBI Taxonomy" id="5763"/>
    <lineage>
        <taxon>Eukaryota</taxon>
        <taxon>Discoba</taxon>
        <taxon>Heterolobosea</taxon>
        <taxon>Tetramitia</taxon>
        <taxon>Eutetramitia</taxon>
        <taxon>Vahlkampfiidae</taxon>
        <taxon>Naegleria</taxon>
    </lineage>
</organism>
<evidence type="ECO:0000256" key="2">
    <source>
        <dbReference type="ARBA" id="ARBA00004496"/>
    </source>
</evidence>
<dbReference type="GO" id="GO:0005634">
    <property type="term" value="C:nucleus"/>
    <property type="evidence" value="ECO:0007669"/>
    <property type="project" value="UniProtKB-SubCell"/>
</dbReference>
<reference evidence="11 12" key="1">
    <citation type="journal article" date="2019" name="Sci. Rep.">
        <title>Nanopore sequencing improves the draft genome of the human pathogenic amoeba Naegleria fowleri.</title>
        <authorList>
            <person name="Liechti N."/>
            <person name="Schurch N."/>
            <person name="Bruggmann R."/>
            <person name="Wittwer M."/>
        </authorList>
    </citation>
    <scope>NUCLEOTIDE SEQUENCE [LARGE SCALE GENOMIC DNA]</scope>
    <source>
        <strain evidence="11 12">ATCC 30894</strain>
    </source>
</reference>
<dbReference type="GO" id="GO:1990116">
    <property type="term" value="P:ribosome-associated ubiquitin-dependent protein catabolic process"/>
    <property type="evidence" value="ECO:0007669"/>
    <property type="project" value="TreeGrafter"/>
</dbReference>
<dbReference type="FunFam" id="2.30.310.10:FF:000001">
    <property type="entry name" value="Nuclear export mediator factor Nemf"/>
    <property type="match status" value="1"/>
</dbReference>
<dbReference type="EMBL" id="VFQX01000023">
    <property type="protein sequence ID" value="KAF0979714.1"/>
    <property type="molecule type" value="Genomic_DNA"/>
</dbReference>
<evidence type="ECO:0000256" key="7">
    <source>
        <dbReference type="SAM" id="Coils"/>
    </source>
</evidence>
<feature type="compositionally biased region" description="Basic and acidic residues" evidence="8">
    <location>
        <begin position="1002"/>
        <end position="1029"/>
    </location>
</feature>
<dbReference type="PANTHER" id="PTHR15239:SF6">
    <property type="entry name" value="RIBOSOME QUALITY CONTROL COMPLEX SUBUNIT NEMF"/>
    <property type="match status" value="1"/>
</dbReference>
<evidence type="ECO:0000313" key="11">
    <source>
        <dbReference type="EMBL" id="KAF0979714.1"/>
    </source>
</evidence>
<evidence type="ECO:0000256" key="6">
    <source>
        <dbReference type="ARBA" id="ARBA00023242"/>
    </source>
</evidence>
<dbReference type="PANTHER" id="PTHR15239">
    <property type="entry name" value="NUCLEAR EXPORT MEDIATOR FACTOR NEMF"/>
    <property type="match status" value="1"/>
</dbReference>
<feature type="compositionally biased region" description="Acidic residues" evidence="8">
    <location>
        <begin position="528"/>
        <end position="552"/>
    </location>
</feature>
<keyword evidence="6" id="KW-0539">Nucleus</keyword>
<evidence type="ECO:0000259" key="10">
    <source>
        <dbReference type="Pfam" id="PF11923"/>
    </source>
</evidence>
<feature type="region of interest" description="Disordered" evidence="8">
    <location>
        <begin position="807"/>
        <end position="1029"/>
    </location>
</feature>
<feature type="domain" description="NFACT protein C-terminal" evidence="10">
    <location>
        <begin position="1049"/>
        <end position="1141"/>
    </location>
</feature>
<dbReference type="GO" id="GO:0000049">
    <property type="term" value="F:tRNA binding"/>
    <property type="evidence" value="ECO:0007669"/>
    <property type="project" value="TreeGrafter"/>
</dbReference>
<dbReference type="InterPro" id="IPR021846">
    <property type="entry name" value="NFACT-C"/>
</dbReference>
<dbReference type="VEuPathDB" id="AmoebaDB:NF0080750"/>
<keyword evidence="4" id="KW-0963">Cytoplasm</keyword>
<dbReference type="OMA" id="MFLEFFA"/>
<dbReference type="GeneID" id="68108600"/>
<dbReference type="GO" id="GO:0043023">
    <property type="term" value="F:ribosomal large subunit binding"/>
    <property type="evidence" value="ECO:0007669"/>
    <property type="project" value="TreeGrafter"/>
</dbReference>
<feature type="compositionally biased region" description="Basic and acidic residues" evidence="8">
    <location>
        <begin position="890"/>
        <end position="903"/>
    </location>
</feature>
<accession>A0A6A5BZE0</accession>
<feature type="compositionally biased region" description="Basic and acidic residues" evidence="8">
    <location>
        <begin position="983"/>
        <end position="995"/>
    </location>
</feature>
<dbReference type="Proteomes" id="UP000444721">
    <property type="component" value="Unassembled WGS sequence"/>
</dbReference>
<feature type="compositionally biased region" description="Polar residues" evidence="8">
    <location>
        <begin position="875"/>
        <end position="889"/>
    </location>
</feature>
<dbReference type="InterPro" id="IPR051608">
    <property type="entry name" value="RQC_Subunit_NEMF"/>
</dbReference>
<evidence type="ECO:0000256" key="5">
    <source>
        <dbReference type="ARBA" id="ARBA00023054"/>
    </source>
</evidence>